<reference evidence="2" key="2">
    <citation type="journal article" date="2017" name="Stand. Genomic Sci.">
        <title>Genome sequence of the sulfur-oxidizing Bathymodiolus thermophilus gill endosymbiont.</title>
        <authorList>
            <person name="Ponnudurai R."/>
            <person name="Sayavedra L."/>
            <person name="Kleiner M."/>
            <person name="Heiden S.E."/>
            <person name="Thurmer A."/>
            <person name="Felbeck H."/>
            <person name="Schluter R."/>
            <person name="Sievert S.M."/>
            <person name="Daniel R."/>
            <person name="Schweder T."/>
            <person name="Markert S."/>
        </authorList>
    </citation>
    <scope>NUCLEOTIDE SEQUENCE</scope>
    <source>
        <strain evidence="2">BAT/CrabSpa'14</strain>
    </source>
</reference>
<evidence type="ECO:0000313" key="1">
    <source>
        <dbReference type="EMBL" id="AYQ57808.1"/>
    </source>
</evidence>
<dbReference type="RefSeq" id="WP_071563609.1">
    <property type="nucleotide sequence ID" value="NZ_CP024634.1"/>
</dbReference>
<dbReference type="EMBL" id="MIQH01000348">
    <property type="protein sequence ID" value="OIR25329.1"/>
    <property type="molecule type" value="Genomic_DNA"/>
</dbReference>
<dbReference type="KEGG" id="bthg:MS2017_2157"/>
<evidence type="ECO:0000313" key="3">
    <source>
        <dbReference type="Proteomes" id="UP000182798"/>
    </source>
</evidence>
<sequence length="87" mass="9873">MYDYQIVCLNGANRTKDEETTDATAIHPISKACEIFVEKFCQENNIVCLGGVAFGEGLLRSLTYALEENNFKENWTCFSDTYTEQLC</sequence>
<organism evidence="2 3">
    <name type="scientific">Bathymodiolus thermophilus thioautotrophic gill symbiont</name>
    <dbReference type="NCBI Taxonomy" id="2360"/>
    <lineage>
        <taxon>Bacteria</taxon>
        <taxon>Pseudomonadati</taxon>
        <taxon>Pseudomonadota</taxon>
        <taxon>Gammaproteobacteria</taxon>
        <taxon>sulfur-oxidizing symbionts</taxon>
    </lineage>
</organism>
<accession>A0A1J5UAE5</accession>
<dbReference type="EMBL" id="CP024634">
    <property type="protein sequence ID" value="AYQ57808.1"/>
    <property type="molecule type" value="Genomic_DNA"/>
</dbReference>
<dbReference type="Proteomes" id="UP000278334">
    <property type="component" value="Chromosome"/>
</dbReference>
<evidence type="ECO:0000313" key="2">
    <source>
        <dbReference type="EMBL" id="OIR25329.1"/>
    </source>
</evidence>
<name>A0A1J5UAE5_9GAMM</name>
<dbReference type="AlphaFoldDB" id="A0A1J5UAE5"/>
<evidence type="ECO:0000313" key="4">
    <source>
        <dbReference type="Proteomes" id="UP000278334"/>
    </source>
</evidence>
<reference evidence="1 4" key="3">
    <citation type="submission" date="2017-11" db="EMBL/GenBank/DDBJ databases">
        <title>Genome sequence of the bacterial symbiont EPR9N from a vent mussel Bathymodiolus thermophilus.</title>
        <authorList>
            <person name="Won Y.-J."/>
        </authorList>
    </citation>
    <scope>NUCLEOTIDE SEQUENCE [LARGE SCALE GENOMIC DNA]</scope>
    <source>
        <strain evidence="1 4">EPR9N</strain>
    </source>
</reference>
<reference evidence="3" key="1">
    <citation type="submission" date="2016-09" db="EMBL/GenBank/DDBJ databases">
        <title>Genome Sequence of Bathymodiolus thermophilus sulfur-oxidizing gill endosymbiont.</title>
        <authorList>
            <person name="Ponnudurai R."/>
            <person name="Kleiner M."/>
            <person name="Sayavedra L."/>
            <person name="Thuermer A."/>
            <person name="Felbeck H."/>
            <person name="Schlueter R."/>
            <person name="Schweder T."/>
            <person name="Markert S."/>
        </authorList>
    </citation>
    <scope>NUCLEOTIDE SEQUENCE [LARGE SCALE GENOMIC DNA]</scope>
    <source>
        <strain evidence="3">BAT/CrabSpa'14</strain>
    </source>
</reference>
<gene>
    <name evidence="2" type="ORF">BGC33_06165</name>
    <name evidence="1" type="ORF">MS2017_2157</name>
</gene>
<proteinExistence type="predicted"/>
<dbReference type="Proteomes" id="UP000182798">
    <property type="component" value="Unassembled WGS sequence"/>
</dbReference>
<protein>
    <submittedName>
        <fullName evidence="2">Uncharacterized protein</fullName>
    </submittedName>
</protein>